<dbReference type="PANTHER" id="PTHR23320">
    <property type="entry name" value="MEMBRANE-SPANNING 4-DOMAINS SUBFAMILY A MS4A -RELATED"/>
    <property type="match status" value="1"/>
</dbReference>
<evidence type="ECO:0000313" key="9">
    <source>
        <dbReference type="Proteomes" id="UP000001646"/>
    </source>
</evidence>
<dbReference type="InParanoid" id="H9GT42"/>
<dbReference type="GeneID" id="103279650"/>
<name>H9GT42_ANOCA</name>
<keyword evidence="5 7" id="KW-0472">Membrane</keyword>
<sequence>MAIESSTQQHQFLANQFGADLKYSAMTTEMILSPNITNVPQTDQQAPGCVFIQPPGTVQYIACGGYQLGNPGNLPQQQGNPPQQQHNPLQKLLKVETKTLGGIQIMIGLMHIGLGCIAIVMSGRTYISVGAISGYPIWGGIFFIISGSLAVSSERYLNGSLVRCSVGMNITSAIMALTGIILYIADLITSRNFYYYYDPHASYPYYYFSLSLHLTVGIVILLFSLLEFCITVSTAHFGCQAACCTNEPVTVFVPYTANFARVAPPESSPTPPNYHDVAHPPKMETE</sequence>
<feature type="transmembrane region" description="Helical" evidence="7">
    <location>
        <begin position="166"/>
        <end position="185"/>
    </location>
</feature>
<evidence type="ECO:0000256" key="3">
    <source>
        <dbReference type="ARBA" id="ARBA00022692"/>
    </source>
</evidence>
<dbReference type="GeneTree" id="ENSGT00940000162329"/>
<dbReference type="Ensembl" id="ENSACAT00000024978.3">
    <property type="protein sequence ID" value="ENSACAP00000019844.3"/>
    <property type="gene ID" value="ENSACAG00000023869.3"/>
</dbReference>
<comment type="subcellular location">
    <subcellularLocation>
        <location evidence="1">Membrane</location>
        <topology evidence="1">Multi-pass membrane protein</topology>
    </subcellularLocation>
</comment>
<dbReference type="PANTHER" id="PTHR23320:SF155">
    <property type="entry name" value="MEMBRANE-SPANNING 4-DOMAINS SUBFAMILY A MEMBER 8"/>
    <property type="match status" value="1"/>
</dbReference>
<evidence type="ECO:0008006" key="10">
    <source>
        <dbReference type="Google" id="ProtNLM"/>
    </source>
</evidence>
<evidence type="ECO:0000256" key="7">
    <source>
        <dbReference type="SAM" id="Phobius"/>
    </source>
</evidence>
<dbReference type="OrthoDB" id="10071849at2759"/>
<dbReference type="InterPro" id="IPR030417">
    <property type="entry name" value="MS4A"/>
</dbReference>
<dbReference type="HOGENOM" id="CLU_091032_1_0_1"/>
<evidence type="ECO:0000256" key="4">
    <source>
        <dbReference type="ARBA" id="ARBA00022989"/>
    </source>
</evidence>
<evidence type="ECO:0000256" key="5">
    <source>
        <dbReference type="ARBA" id="ARBA00023136"/>
    </source>
</evidence>
<dbReference type="GO" id="GO:0007166">
    <property type="term" value="P:cell surface receptor signaling pathway"/>
    <property type="evidence" value="ECO:0000318"/>
    <property type="project" value="GO_Central"/>
</dbReference>
<feature type="transmembrane region" description="Helical" evidence="7">
    <location>
        <begin position="205"/>
        <end position="226"/>
    </location>
</feature>
<feature type="transmembrane region" description="Helical" evidence="7">
    <location>
        <begin position="126"/>
        <end position="145"/>
    </location>
</feature>
<evidence type="ECO:0000256" key="2">
    <source>
        <dbReference type="ARBA" id="ARBA00009565"/>
    </source>
</evidence>
<comment type="similarity">
    <text evidence="2">Belongs to the MS4A family.</text>
</comment>
<reference evidence="8" key="3">
    <citation type="submission" date="2025-09" db="UniProtKB">
        <authorList>
            <consortium name="Ensembl"/>
        </authorList>
    </citation>
    <scope>IDENTIFICATION</scope>
</reference>
<reference evidence="8" key="2">
    <citation type="submission" date="2025-08" db="UniProtKB">
        <authorList>
            <consortium name="Ensembl"/>
        </authorList>
    </citation>
    <scope>IDENTIFICATION</scope>
</reference>
<reference evidence="8" key="1">
    <citation type="submission" date="2009-12" db="EMBL/GenBank/DDBJ databases">
        <title>The Genome Sequence of Anolis carolinensis (Green Anole Lizard).</title>
        <authorList>
            <consortium name="The Genome Sequencing Platform"/>
            <person name="Di Palma F."/>
            <person name="Alfoldi J."/>
            <person name="Heiman D."/>
            <person name="Young S."/>
            <person name="Grabherr M."/>
            <person name="Johnson J."/>
            <person name="Lander E.S."/>
            <person name="Lindblad-Toh K."/>
        </authorList>
    </citation>
    <scope>NUCLEOTIDE SEQUENCE [LARGE SCALE GENOMIC DNA]</scope>
    <source>
        <strain evidence="8">JBL SC #1</strain>
    </source>
</reference>
<dbReference type="Pfam" id="PF04103">
    <property type="entry name" value="CD20"/>
    <property type="match status" value="1"/>
</dbReference>
<accession>H9GT42</accession>
<evidence type="ECO:0000256" key="1">
    <source>
        <dbReference type="ARBA" id="ARBA00004141"/>
    </source>
</evidence>
<evidence type="ECO:0000313" key="8">
    <source>
        <dbReference type="Ensembl" id="ENSACAP00000019844.3"/>
    </source>
</evidence>
<organism evidence="8 9">
    <name type="scientific">Anolis carolinensis</name>
    <name type="common">Green anole</name>
    <name type="synonym">American chameleon</name>
    <dbReference type="NCBI Taxonomy" id="28377"/>
    <lineage>
        <taxon>Eukaryota</taxon>
        <taxon>Metazoa</taxon>
        <taxon>Chordata</taxon>
        <taxon>Craniata</taxon>
        <taxon>Vertebrata</taxon>
        <taxon>Euteleostomi</taxon>
        <taxon>Lepidosauria</taxon>
        <taxon>Squamata</taxon>
        <taxon>Bifurcata</taxon>
        <taxon>Unidentata</taxon>
        <taxon>Episquamata</taxon>
        <taxon>Toxicofera</taxon>
        <taxon>Iguania</taxon>
        <taxon>Dactyloidae</taxon>
        <taxon>Anolis</taxon>
    </lineage>
</organism>
<evidence type="ECO:0000256" key="6">
    <source>
        <dbReference type="SAM" id="MobiDB-lite"/>
    </source>
</evidence>
<gene>
    <name evidence="8" type="primary">LOC103279650</name>
</gene>
<keyword evidence="4 7" id="KW-1133">Transmembrane helix</keyword>
<keyword evidence="3 7" id="KW-0812">Transmembrane</keyword>
<dbReference type="eggNOG" id="ENOG502SR7E">
    <property type="taxonomic scope" value="Eukaryota"/>
</dbReference>
<feature type="region of interest" description="Disordered" evidence="6">
    <location>
        <begin position="264"/>
        <end position="286"/>
    </location>
</feature>
<dbReference type="AlphaFoldDB" id="H9GT42"/>
<feature type="transmembrane region" description="Helical" evidence="7">
    <location>
        <begin position="100"/>
        <end position="120"/>
    </location>
</feature>
<keyword evidence="9" id="KW-1185">Reference proteome</keyword>
<dbReference type="Proteomes" id="UP000001646">
    <property type="component" value="Unplaced"/>
</dbReference>
<proteinExistence type="inferred from homology"/>
<feature type="compositionally biased region" description="Basic and acidic residues" evidence="6">
    <location>
        <begin position="276"/>
        <end position="286"/>
    </location>
</feature>
<dbReference type="Bgee" id="ENSACAG00000023869">
    <property type="expression patterns" value="Expressed in adrenal gland and 4 other cell types or tissues"/>
</dbReference>
<dbReference type="InterPro" id="IPR007237">
    <property type="entry name" value="CD20-like"/>
</dbReference>
<dbReference type="GO" id="GO:0005886">
    <property type="term" value="C:plasma membrane"/>
    <property type="evidence" value="ECO:0000318"/>
    <property type="project" value="GO_Central"/>
</dbReference>
<protein>
    <recommendedName>
        <fullName evidence="10">Membrane spanning 4-domains A8</fullName>
    </recommendedName>
</protein>